<dbReference type="Proteomes" id="UP000029995">
    <property type="component" value="Unassembled WGS sequence"/>
</dbReference>
<dbReference type="GO" id="GO:0003723">
    <property type="term" value="F:RNA binding"/>
    <property type="evidence" value="ECO:0007669"/>
    <property type="project" value="InterPro"/>
</dbReference>
<dbReference type="CDD" id="cd18103">
    <property type="entry name" value="SpoU-like_RlmB"/>
    <property type="match status" value="1"/>
</dbReference>
<organism evidence="4 5">
    <name type="scientific">Inquilinus limosus MP06</name>
    <dbReference type="NCBI Taxonomy" id="1398085"/>
    <lineage>
        <taxon>Bacteria</taxon>
        <taxon>Pseudomonadati</taxon>
        <taxon>Pseudomonadota</taxon>
        <taxon>Alphaproteobacteria</taxon>
        <taxon>Rhodospirillales</taxon>
        <taxon>Rhodospirillaceae</taxon>
        <taxon>Inquilinus</taxon>
    </lineage>
</organism>
<dbReference type="AlphaFoldDB" id="A0A0A0D6C5"/>
<evidence type="ECO:0000313" key="4">
    <source>
        <dbReference type="EMBL" id="KGM32587.1"/>
    </source>
</evidence>
<dbReference type="InterPro" id="IPR013123">
    <property type="entry name" value="SpoU_subst-bd"/>
</dbReference>
<dbReference type="SUPFAM" id="SSF75217">
    <property type="entry name" value="alpha/beta knot"/>
    <property type="match status" value="1"/>
</dbReference>
<dbReference type="PANTHER" id="PTHR46429">
    <property type="entry name" value="23S RRNA (GUANOSINE-2'-O-)-METHYLTRANSFERASE RLMB"/>
    <property type="match status" value="1"/>
</dbReference>
<dbReference type="InterPro" id="IPR029028">
    <property type="entry name" value="Alpha/beta_knot_MTases"/>
</dbReference>
<dbReference type="Pfam" id="PF00588">
    <property type="entry name" value="SpoU_methylase"/>
    <property type="match status" value="1"/>
</dbReference>
<evidence type="ECO:0000313" key="5">
    <source>
        <dbReference type="Proteomes" id="UP000029995"/>
    </source>
</evidence>
<dbReference type="InterPro" id="IPR029064">
    <property type="entry name" value="Ribosomal_eL30-like_sf"/>
</dbReference>
<dbReference type="SUPFAM" id="SSF55315">
    <property type="entry name" value="L30e-like"/>
    <property type="match status" value="1"/>
</dbReference>
<evidence type="ECO:0000256" key="1">
    <source>
        <dbReference type="ARBA" id="ARBA00022603"/>
    </source>
</evidence>
<feature type="domain" description="RNA 2-O ribose methyltransferase substrate binding" evidence="3">
    <location>
        <begin position="1"/>
        <end position="79"/>
    </location>
</feature>
<evidence type="ECO:0000256" key="2">
    <source>
        <dbReference type="ARBA" id="ARBA00022679"/>
    </source>
</evidence>
<feature type="non-terminal residue" evidence="4">
    <location>
        <position position="1"/>
    </location>
</feature>
<dbReference type="SMART" id="SM00967">
    <property type="entry name" value="SpoU_sub_bind"/>
    <property type="match status" value="1"/>
</dbReference>
<keyword evidence="1" id="KW-0489">Methyltransferase</keyword>
<dbReference type="GO" id="GO:0005829">
    <property type="term" value="C:cytosol"/>
    <property type="evidence" value="ECO:0007669"/>
    <property type="project" value="TreeGrafter"/>
</dbReference>
<dbReference type="GO" id="GO:0032259">
    <property type="term" value="P:methylation"/>
    <property type="evidence" value="ECO:0007669"/>
    <property type="project" value="UniProtKB-KW"/>
</dbReference>
<evidence type="ECO:0000259" key="3">
    <source>
        <dbReference type="SMART" id="SM00967"/>
    </source>
</evidence>
<gene>
    <name evidence="4" type="ORF">P409_20565</name>
</gene>
<keyword evidence="2" id="KW-0808">Transferase</keyword>
<dbReference type="Gene3D" id="3.40.1280.10">
    <property type="match status" value="1"/>
</dbReference>
<dbReference type="GO" id="GO:0006396">
    <property type="term" value="P:RNA processing"/>
    <property type="evidence" value="ECO:0007669"/>
    <property type="project" value="InterPro"/>
</dbReference>
<protein>
    <recommendedName>
        <fullName evidence="3">RNA 2-O ribose methyltransferase substrate binding domain-containing protein</fullName>
    </recommendedName>
</protein>
<dbReference type="InterPro" id="IPR001537">
    <property type="entry name" value="SpoU_MeTrfase"/>
</dbReference>
<dbReference type="InterPro" id="IPR004441">
    <property type="entry name" value="rRNA_MeTrfase_TrmH"/>
</dbReference>
<dbReference type="RefSeq" id="WP_034842840.1">
    <property type="nucleotide sequence ID" value="NZ_JANX01000294.1"/>
</dbReference>
<dbReference type="OrthoDB" id="9785673at2"/>
<dbReference type="NCBIfam" id="TIGR00186">
    <property type="entry name" value="rRNA_methyl_3"/>
    <property type="match status" value="1"/>
</dbReference>
<dbReference type="GO" id="GO:0008173">
    <property type="term" value="F:RNA methyltransferase activity"/>
    <property type="evidence" value="ECO:0007669"/>
    <property type="project" value="InterPro"/>
</dbReference>
<name>A0A0A0D6C5_9PROT</name>
<dbReference type="Pfam" id="PF08032">
    <property type="entry name" value="SpoU_sub_bind"/>
    <property type="match status" value="1"/>
</dbReference>
<comment type="caution">
    <text evidence="4">The sequence shown here is derived from an EMBL/GenBank/DDBJ whole genome shotgun (WGS) entry which is preliminary data.</text>
</comment>
<dbReference type="PANTHER" id="PTHR46429:SF1">
    <property type="entry name" value="23S RRNA (GUANOSINE-2'-O-)-METHYLTRANSFERASE RLMB"/>
    <property type="match status" value="1"/>
</dbReference>
<proteinExistence type="predicted"/>
<accession>A0A0A0D6C5</accession>
<dbReference type="EMBL" id="JANX01000294">
    <property type="protein sequence ID" value="KGM32587.1"/>
    <property type="molecule type" value="Genomic_DNA"/>
</dbReference>
<sequence>TSYGVHAAIAAILNPERVITRVQCTEAGLANLSDALAQAAEAGIARPAPEIVDRALMDRFLKGAVHQGIALEIKPLEAPDIDDLGREAELRADAGNRSVVVVLDQVTDPHNIGAILRSAAAFGALAVIVTDRNTPEVTGVMAKAASGAVEHVALTRVKNLARALESLGALGFRRIGLAEEGESTLAAAMQGDRVALVLGAEGDGLRHLTRETCDALARLPTQGPVGSLNVSNAAAIALYEAARGS</sequence>
<dbReference type="Gene3D" id="3.30.1330.30">
    <property type="match status" value="1"/>
</dbReference>
<reference evidence="4 5" key="1">
    <citation type="submission" date="2014-01" db="EMBL/GenBank/DDBJ databases">
        <title>Genome sequence determination for a cystic fibrosis isolate, Inquilinus limosus.</title>
        <authorList>
            <person name="Pino M."/>
            <person name="Di Conza J."/>
            <person name="Gutkind G."/>
        </authorList>
    </citation>
    <scope>NUCLEOTIDE SEQUENCE [LARGE SCALE GENOMIC DNA]</scope>
    <source>
        <strain evidence="4 5">MP06</strain>
    </source>
</reference>
<dbReference type="InterPro" id="IPR029026">
    <property type="entry name" value="tRNA_m1G_MTases_N"/>
</dbReference>